<organism evidence="1 2">
    <name type="scientific">Vespula maculifrons</name>
    <name type="common">Eastern yellow jacket</name>
    <name type="synonym">Wasp</name>
    <dbReference type="NCBI Taxonomy" id="7453"/>
    <lineage>
        <taxon>Eukaryota</taxon>
        <taxon>Metazoa</taxon>
        <taxon>Ecdysozoa</taxon>
        <taxon>Arthropoda</taxon>
        <taxon>Hexapoda</taxon>
        <taxon>Insecta</taxon>
        <taxon>Pterygota</taxon>
        <taxon>Neoptera</taxon>
        <taxon>Endopterygota</taxon>
        <taxon>Hymenoptera</taxon>
        <taxon>Apocrita</taxon>
        <taxon>Aculeata</taxon>
        <taxon>Vespoidea</taxon>
        <taxon>Vespidae</taxon>
        <taxon>Vespinae</taxon>
        <taxon>Vespula</taxon>
    </lineage>
</organism>
<keyword evidence="2" id="KW-1185">Reference proteome</keyword>
<proteinExistence type="predicted"/>
<dbReference type="Proteomes" id="UP001607303">
    <property type="component" value="Unassembled WGS sequence"/>
</dbReference>
<protein>
    <submittedName>
        <fullName evidence="1">Uncharacterized protein</fullName>
    </submittedName>
</protein>
<sequence>MQGGRSNVQSENPPRIELVSPFTTDLWHPRPFPFTEVTPSQPNSGKDLHFLPFKLHQQRLHRSDFLFHCSRNFETSSCREIRNKTKIFLQR</sequence>
<comment type="caution">
    <text evidence="1">The sequence shown here is derived from an EMBL/GenBank/DDBJ whole genome shotgun (WGS) entry which is preliminary data.</text>
</comment>
<dbReference type="AlphaFoldDB" id="A0ABD2CGX0"/>
<evidence type="ECO:0000313" key="2">
    <source>
        <dbReference type="Proteomes" id="UP001607303"/>
    </source>
</evidence>
<reference evidence="1 2" key="1">
    <citation type="journal article" date="2024" name="Ann. Entomol. Soc. Am.">
        <title>Genomic analyses of the southern and eastern yellowjacket wasps (Hymenoptera: Vespidae) reveal evolutionary signatures of social life.</title>
        <authorList>
            <person name="Catto M.A."/>
            <person name="Caine P.B."/>
            <person name="Orr S.E."/>
            <person name="Hunt B.G."/>
            <person name="Goodisman M.A.D."/>
        </authorList>
    </citation>
    <scope>NUCLEOTIDE SEQUENCE [LARGE SCALE GENOMIC DNA]</scope>
    <source>
        <strain evidence="1">232</strain>
        <tissue evidence="1">Head and thorax</tissue>
    </source>
</reference>
<gene>
    <name evidence="1" type="ORF">V1477_006798</name>
</gene>
<accession>A0ABD2CGX0</accession>
<evidence type="ECO:0000313" key="1">
    <source>
        <dbReference type="EMBL" id="KAL2744256.1"/>
    </source>
</evidence>
<name>A0ABD2CGX0_VESMC</name>
<dbReference type="EMBL" id="JAYRBN010000050">
    <property type="protein sequence ID" value="KAL2744256.1"/>
    <property type="molecule type" value="Genomic_DNA"/>
</dbReference>